<proteinExistence type="predicted"/>
<evidence type="ECO:0000313" key="1">
    <source>
        <dbReference type="EMBL" id="PTB43188.1"/>
    </source>
</evidence>
<organism evidence="1 2">
    <name type="scientific">Trichoderma asperellum (strain ATCC 204424 / CBS 433.97 / NBRC 101777)</name>
    <dbReference type="NCBI Taxonomy" id="1042311"/>
    <lineage>
        <taxon>Eukaryota</taxon>
        <taxon>Fungi</taxon>
        <taxon>Dikarya</taxon>
        <taxon>Ascomycota</taxon>
        <taxon>Pezizomycotina</taxon>
        <taxon>Sordariomycetes</taxon>
        <taxon>Hypocreomycetidae</taxon>
        <taxon>Hypocreales</taxon>
        <taxon>Hypocreaceae</taxon>
        <taxon>Trichoderma</taxon>
    </lineage>
</organism>
<accession>A0A2T3ZEF2</accession>
<keyword evidence="2" id="KW-1185">Reference proteome</keyword>
<dbReference type="AlphaFoldDB" id="A0A2T3ZEF2"/>
<dbReference type="Proteomes" id="UP000240493">
    <property type="component" value="Unassembled WGS sequence"/>
</dbReference>
<name>A0A2T3ZEF2_TRIA4</name>
<dbReference type="EMBL" id="KZ679259">
    <property type="protein sequence ID" value="PTB43188.1"/>
    <property type="molecule type" value="Genomic_DNA"/>
</dbReference>
<evidence type="ECO:0000313" key="2">
    <source>
        <dbReference type="Proteomes" id="UP000240493"/>
    </source>
</evidence>
<reference evidence="1 2" key="1">
    <citation type="submission" date="2016-07" db="EMBL/GenBank/DDBJ databases">
        <title>Multiple horizontal gene transfer events from other fungi enriched the ability of initially mycotrophic Trichoderma (Ascomycota) to feed on dead plant biomass.</title>
        <authorList>
            <consortium name="DOE Joint Genome Institute"/>
            <person name="Aerts A."/>
            <person name="Atanasova L."/>
            <person name="Chenthamara K."/>
            <person name="Zhang J."/>
            <person name="Grujic M."/>
            <person name="Henrissat B."/>
            <person name="Kuo A."/>
            <person name="Salamov A."/>
            <person name="Lipzen A."/>
            <person name="Labutti K."/>
            <person name="Barry K."/>
            <person name="Miao Y."/>
            <person name="Rahimi M.J."/>
            <person name="Shen Q."/>
            <person name="Grigoriev I.V."/>
            <person name="Kubicek C.P."/>
            <person name="Druzhinina I.S."/>
        </authorList>
    </citation>
    <scope>NUCLEOTIDE SEQUENCE [LARGE SCALE GENOMIC DNA]</scope>
    <source>
        <strain evidence="1 2">CBS 433.97</strain>
    </source>
</reference>
<sequence>MPPTTTGWKKQEMEKTTPTTILIACYSSKRYSSPVKMHIKRALPPKEMPPARRAVLAAPVLATFGPKAHIPGFSELLRPLLACHLSSTPDSRSEATVRLARRASASTYILSLLSMCSALRRIPAAARARSGIQPIPYHIPAQIVWRSPATFLLCGWR</sequence>
<protein>
    <submittedName>
        <fullName evidence="1">Uncharacterized protein</fullName>
    </submittedName>
</protein>
<gene>
    <name evidence="1" type="ORF">M441DRAFT_45169</name>
</gene>